<name>A0A220SWR7_9EURY</name>
<evidence type="ECO:0000313" key="1">
    <source>
        <dbReference type="EMBL" id="ASK38165.1"/>
    </source>
</evidence>
<geneLocation type="plasmid" evidence="1">
    <name>pR1SE2</name>
</geneLocation>
<protein>
    <submittedName>
        <fullName evidence="1">Uncharacterized protein</fullName>
    </submittedName>
</protein>
<dbReference type="AlphaFoldDB" id="A0A220SWR7"/>
<dbReference type="EMBL" id="KX906370">
    <property type="protein sequence ID" value="ASK38165.1"/>
    <property type="molecule type" value="Genomic_DNA"/>
</dbReference>
<keyword evidence="1" id="KW-0614">Plasmid</keyword>
<reference evidence="1" key="1">
    <citation type="submission" date="2016-09" db="EMBL/GenBank/DDBJ databases">
        <title>A plasmid goes viral.</title>
        <authorList>
            <person name="Erdmann S."/>
            <person name="Tschitschko B."/>
            <person name="Cavicchioli R."/>
        </authorList>
    </citation>
    <scope>NUCLEOTIDE SEQUENCE</scope>
    <source>
        <strain evidence="1">HLS1</strain>
        <plasmid evidence="1">pR1SE2</plasmid>
    </source>
</reference>
<sequence length="162" mass="18174">MPEQDHENADRGDLPDLGLRAYATDEHSNGDLLKNLEGRHVHRFSEGTREHAGTALMAVELSDDEMLGVQVTMAVDTSSMEVYPDVRERDDSSWVCDSFTERWSLGRIEEPCPDCEIVAVLERNIMDPETAEVLAVLDAAGQEPFAVNIHHDECGRTEFFEL</sequence>
<dbReference type="RefSeq" id="WP_088901329.1">
    <property type="nucleotide sequence ID" value="NZ_JAJNEG010000039.1"/>
</dbReference>
<proteinExistence type="predicted"/>
<organism evidence="1">
    <name type="scientific">Halorubrum lacusprofundi</name>
    <dbReference type="NCBI Taxonomy" id="2247"/>
    <lineage>
        <taxon>Archaea</taxon>
        <taxon>Methanobacteriati</taxon>
        <taxon>Methanobacteriota</taxon>
        <taxon>Stenosarchaea group</taxon>
        <taxon>Halobacteria</taxon>
        <taxon>Halobacteriales</taxon>
        <taxon>Haloferacaceae</taxon>
        <taxon>Halorubrum</taxon>
    </lineage>
</organism>
<accession>A0A220SWR7</accession>